<evidence type="ECO:0000313" key="2">
    <source>
        <dbReference type="EMBL" id="EUD11561.1"/>
    </source>
</evidence>
<feature type="chain" id="PRO_5043450051" evidence="1">
    <location>
        <begin position="23"/>
        <end position="117"/>
    </location>
</feature>
<proteinExistence type="predicted"/>
<dbReference type="Proteomes" id="UP000022311">
    <property type="component" value="Unassembled WGS sequence"/>
</dbReference>
<evidence type="ECO:0000256" key="1">
    <source>
        <dbReference type="SAM" id="SignalP"/>
    </source>
</evidence>
<name>A0AAV3M760_9GAMM</name>
<reference evidence="2 3" key="1">
    <citation type="submission" date="2014-01" db="EMBL/GenBank/DDBJ databases">
        <authorList>
            <person name="Durkin A.S."/>
            <person name="McCorrison J."/>
            <person name="Torralba M."/>
            <person name="Gillis M."/>
            <person name="Haft D.H."/>
            <person name="Methe B."/>
            <person name="Sutton G."/>
            <person name="Nelson K.E."/>
        </authorList>
    </citation>
    <scope>NUCLEOTIDE SEQUENCE [LARGE SCALE GENOMIC DNA]</scope>
    <source>
        <strain evidence="2 3">205/92</strain>
    </source>
</reference>
<dbReference type="EMBL" id="JALD01000039">
    <property type="protein sequence ID" value="EUD11561.1"/>
    <property type="molecule type" value="Genomic_DNA"/>
</dbReference>
<evidence type="ECO:0000313" key="3">
    <source>
        <dbReference type="Proteomes" id="UP000022311"/>
    </source>
</evidence>
<organism evidence="2 3">
    <name type="scientific">Providencia alcalifaciens 205/92</name>
    <dbReference type="NCBI Taxonomy" id="1256988"/>
    <lineage>
        <taxon>Bacteria</taxon>
        <taxon>Pseudomonadati</taxon>
        <taxon>Pseudomonadota</taxon>
        <taxon>Gammaproteobacteria</taxon>
        <taxon>Enterobacterales</taxon>
        <taxon>Morganellaceae</taxon>
        <taxon>Providencia</taxon>
    </lineage>
</organism>
<sequence>MKNLKSLILVGSLLAISFSTFAYHGNGFHRSGNANGPWCNGQNQTQYDRPCDTHYRGQYMGRNQGMVQFSTSVQTAQPEEALKKITAEIPKGENNKTYMVKVAVIEITPNVNTQENQ</sequence>
<dbReference type="GeneID" id="57293510"/>
<keyword evidence="1" id="KW-0732">Signal</keyword>
<comment type="caution">
    <text evidence="2">The sequence shown here is derived from an EMBL/GenBank/DDBJ whole genome shotgun (WGS) entry which is preliminary data.</text>
</comment>
<protein>
    <submittedName>
        <fullName evidence="2">Uncharacterized protein</fullName>
    </submittedName>
</protein>
<dbReference type="AlphaFoldDB" id="A0AAV3M760"/>
<dbReference type="RefSeq" id="WP_006658940.1">
    <property type="nucleotide sequence ID" value="NZ_JALD01000039.1"/>
</dbReference>
<gene>
    <name evidence="2" type="ORF">HMPREF1563_0832</name>
</gene>
<feature type="signal peptide" evidence="1">
    <location>
        <begin position="1"/>
        <end position="22"/>
    </location>
</feature>
<accession>A0AAV3M760</accession>